<dbReference type="EMBL" id="JANEYF010000960">
    <property type="protein sequence ID" value="KAJ8966646.1"/>
    <property type="molecule type" value="Genomic_DNA"/>
</dbReference>
<gene>
    <name evidence="9" type="ORF">NQ314_003413</name>
</gene>
<evidence type="ECO:0000313" key="10">
    <source>
        <dbReference type="Proteomes" id="UP001162156"/>
    </source>
</evidence>
<comment type="similarity">
    <text evidence="3">Belongs to the HARBI1 family.</text>
</comment>
<evidence type="ECO:0000256" key="4">
    <source>
        <dbReference type="ARBA" id="ARBA00022722"/>
    </source>
</evidence>
<dbReference type="PANTHER" id="PTHR22930:SF85">
    <property type="entry name" value="GH03217P-RELATED"/>
    <property type="match status" value="1"/>
</dbReference>
<dbReference type="GO" id="GO:0005634">
    <property type="term" value="C:nucleus"/>
    <property type="evidence" value="ECO:0007669"/>
    <property type="project" value="UniProtKB-SubCell"/>
</dbReference>
<evidence type="ECO:0000256" key="2">
    <source>
        <dbReference type="ARBA" id="ARBA00004123"/>
    </source>
</evidence>
<reference evidence="9" key="1">
    <citation type="journal article" date="2023" name="Insect Mol. Biol.">
        <title>Genome sequencing provides insights into the evolution of gene families encoding plant cell wall-degrading enzymes in longhorned beetles.</title>
        <authorList>
            <person name="Shin N.R."/>
            <person name="Okamura Y."/>
            <person name="Kirsch R."/>
            <person name="Pauchet Y."/>
        </authorList>
    </citation>
    <scope>NUCLEOTIDE SEQUENCE</scope>
    <source>
        <strain evidence="9">RBIC_L_NR</strain>
    </source>
</reference>
<comment type="caution">
    <text evidence="9">The sequence shown here is derived from an EMBL/GenBank/DDBJ whole genome shotgun (WGS) entry which is preliminary data.</text>
</comment>
<name>A0AAV8ZNR1_9CUCU</name>
<protein>
    <recommendedName>
        <fullName evidence="8">DDE Tnp4 domain-containing protein</fullName>
    </recommendedName>
</protein>
<sequence length="254" mass="29498">MITLWYLSNMESFRSVADRFGISKSTCWEVLYRMCNLLLKVNMHYNIISWPNRERQVEISNNFNINNFAGIIGCIDGSHIKIVAPKNNRNSYVNRKNFHSVLLQGVCDHKMLFTDVYTGEVGSLHDYTLYRRSELYLAIQTQQIRFFDGTHLVGDLAYKLHTNLMVGFKDNGHLTLRQKNFNVILSKIRVKIENAFALLKGRFRRLKFLETIRLELAALLIISVCILHNVCILNGDLLQDLIDVDEERRQGNAK</sequence>
<dbReference type="InterPro" id="IPR045249">
    <property type="entry name" value="HARBI1-like"/>
</dbReference>
<proteinExistence type="inferred from homology"/>
<evidence type="ECO:0000256" key="7">
    <source>
        <dbReference type="ARBA" id="ARBA00023242"/>
    </source>
</evidence>
<dbReference type="Pfam" id="PF13359">
    <property type="entry name" value="DDE_Tnp_4"/>
    <property type="match status" value="1"/>
</dbReference>
<evidence type="ECO:0000259" key="8">
    <source>
        <dbReference type="Pfam" id="PF13359"/>
    </source>
</evidence>
<evidence type="ECO:0000256" key="3">
    <source>
        <dbReference type="ARBA" id="ARBA00006958"/>
    </source>
</evidence>
<dbReference type="GO" id="GO:0004518">
    <property type="term" value="F:nuclease activity"/>
    <property type="evidence" value="ECO:0007669"/>
    <property type="project" value="UniProtKB-KW"/>
</dbReference>
<dbReference type="PANTHER" id="PTHR22930">
    <property type="match status" value="1"/>
</dbReference>
<evidence type="ECO:0000256" key="1">
    <source>
        <dbReference type="ARBA" id="ARBA00001968"/>
    </source>
</evidence>
<evidence type="ECO:0000256" key="5">
    <source>
        <dbReference type="ARBA" id="ARBA00022723"/>
    </source>
</evidence>
<keyword evidence="5" id="KW-0479">Metal-binding</keyword>
<organism evidence="9 10">
    <name type="scientific">Rhamnusium bicolor</name>
    <dbReference type="NCBI Taxonomy" id="1586634"/>
    <lineage>
        <taxon>Eukaryota</taxon>
        <taxon>Metazoa</taxon>
        <taxon>Ecdysozoa</taxon>
        <taxon>Arthropoda</taxon>
        <taxon>Hexapoda</taxon>
        <taxon>Insecta</taxon>
        <taxon>Pterygota</taxon>
        <taxon>Neoptera</taxon>
        <taxon>Endopterygota</taxon>
        <taxon>Coleoptera</taxon>
        <taxon>Polyphaga</taxon>
        <taxon>Cucujiformia</taxon>
        <taxon>Chrysomeloidea</taxon>
        <taxon>Cerambycidae</taxon>
        <taxon>Lepturinae</taxon>
        <taxon>Rhagiini</taxon>
        <taxon>Rhamnusium</taxon>
    </lineage>
</organism>
<evidence type="ECO:0000313" key="9">
    <source>
        <dbReference type="EMBL" id="KAJ8966646.1"/>
    </source>
</evidence>
<evidence type="ECO:0000256" key="6">
    <source>
        <dbReference type="ARBA" id="ARBA00022801"/>
    </source>
</evidence>
<dbReference type="AlphaFoldDB" id="A0AAV8ZNR1"/>
<dbReference type="InterPro" id="IPR027806">
    <property type="entry name" value="HARBI1_dom"/>
</dbReference>
<comment type="subcellular location">
    <subcellularLocation>
        <location evidence="2">Nucleus</location>
    </subcellularLocation>
</comment>
<keyword evidence="7" id="KW-0539">Nucleus</keyword>
<keyword evidence="6" id="KW-0378">Hydrolase</keyword>
<comment type="cofactor">
    <cofactor evidence="1">
        <name>a divalent metal cation</name>
        <dbReference type="ChEBI" id="CHEBI:60240"/>
    </cofactor>
</comment>
<dbReference type="GO" id="GO:0016787">
    <property type="term" value="F:hydrolase activity"/>
    <property type="evidence" value="ECO:0007669"/>
    <property type="project" value="UniProtKB-KW"/>
</dbReference>
<keyword evidence="4" id="KW-0540">Nuclease</keyword>
<dbReference type="Proteomes" id="UP001162156">
    <property type="component" value="Unassembled WGS sequence"/>
</dbReference>
<dbReference type="GO" id="GO:0046872">
    <property type="term" value="F:metal ion binding"/>
    <property type="evidence" value="ECO:0007669"/>
    <property type="project" value="UniProtKB-KW"/>
</dbReference>
<keyword evidence="10" id="KW-1185">Reference proteome</keyword>
<feature type="domain" description="DDE Tnp4" evidence="8">
    <location>
        <begin position="75"/>
        <end position="229"/>
    </location>
</feature>
<accession>A0AAV8ZNR1</accession>